<dbReference type="Proteomes" id="UP000499080">
    <property type="component" value="Unassembled WGS sequence"/>
</dbReference>
<organism evidence="1 2">
    <name type="scientific">Araneus ventricosus</name>
    <name type="common">Orbweaver spider</name>
    <name type="synonym">Epeira ventricosa</name>
    <dbReference type="NCBI Taxonomy" id="182803"/>
    <lineage>
        <taxon>Eukaryota</taxon>
        <taxon>Metazoa</taxon>
        <taxon>Ecdysozoa</taxon>
        <taxon>Arthropoda</taxon>
        <taxon>Chelicerata</taxon>
        <taxon>Arachnida</taxon>
        <taxon>Araneae</taxon>
        <taxon>Araneomorphae</taxon>
        <taxon>Entelegynae</taxon>
        <taxon>Araneoidea</taxon>
        <taxon>Araneidae</taxon>
        <taxon>Araneus</taxon>
    </lineage>
</organism>
<evidence type="ECO:0000313" key="2">
    <source>
        <dbReference type="Proteomes" id="UP000499080"/>
    </source>
</evidence>
<comment type="caution">
    <text evidence="1">The sequence shown here is derived from an EMBL/GenBank/DDBJ whole genome shotgun (WGS) entry which is preliminary data.</text>
</comment>
<evidence type="ECO:0000313" key="1">
    <source>
        <dbReference type="EMBL" id="GBL71952.1"/>
    </source>
</evidence>
<name>A0A4Y1ZWT6_ARAVE</name>
<proteinExistence type="predicted"/>
<keyword evidence="2" id="KW-1185">Reference proteome</keyword>
<protein>
    <submittedName>
        <fullName evidence="1">Uncharacterized protein</fullName>
    </submittedName>
</protein>
<gene>
    <name evidence="1" type="ORF">AVEN_114998_1</name>
</gene>
<dbReference type="EMBL" id="BGPR01000001">
    <property type="protein sequence ID" value="GBL71952.1"/>
    <property type="molecule type" value="Genomic_DNA"/>
</dbReference>
<dbReference type="AlphaFoldDB" id="A0A4Y1ZWT6"/>
<reference evidence="1 2" key="1">
    <citation type="journal article" date="2019" name="Sci. Rep.">
        <title>Orb-weaving spider Araneus ventricosus genome elucidates the spidroin gene catalogue.</title>
        <authorList>
            <person name="Kono N."/>
            <person name="Nakamura H."/>
            <person name="Ohtoshi R."/>
            <person name="Moran D.A.P."/>
            <person name="Shinohara A."/>
            <person name="Yoshida Y."/>
            <person name="Fujiwara M."/>
            <person name="Mori M."/>
            <person name="Tomita M."/>
            <person name="Arakawa K."/>
        </authorList>
    </citation>
    <scope>NUCLEOTIDE SEQUENCE [LARGE SCALE GENOMIC DNA]</scope>
</reference>
<sequence>MVMISGAEGETLPPVVHISEIKALPSSRLRKRTGEVVCGLPGAGLDSSPSILVDSKPNGLTSTVRNELYISIHIPWMKI</sequence>
<accession>A0A4Y1ZWT6</accession>